<dbReference type="Pfam" id="PF00005">
    <property type="entry name" value="ABC_tran"/>
    <property type="match status" value="1"/>
</dbReference>
<evidence type="ECO:0000256" key="5">
    <source>
        <dbReference type="ARBA" id="ARBA00022741"/>
    </source>
</evidence>
<dbReference type="FunFam" id="3.40.50.300:FF:000221">
    <property type="entry name" value="Multidrug ABC transporter ATP-binding protein"/>
    <property type="match status" value="1"/>
</dbReference>
<dbReference type="PROSITE" id="PS50929">
    <property type="entry name" value="ABC_TM1F"/>
    <property type="match status" value="1"/>
</dbReference>
<keyword evidence="4 9" id="KW-0812">Transmembrane</keyword>
<organism evidence="12 13">
    <name type="scientific">Atopostipes suicloacalis DSM 15692</name>
    <dbReference type="NCBI Taxonomy" id="1121025"/>
    <lineage>
        <taxon>Bacteria</taxon>
        <taxon>Bacillati</taxon>
        <taxon>Bacillota</taxon>
        <taxon>Bacilli</taxon>
        <taxon>Lactobacillales</taxon>
        <taxon>Carnobacteriaceae</taxon>
        <taxon>Atopostipes</taxon>
    </lineage>
</organism>
<keyword evidence="8 9" id="KW-0472">Membrane</keyword>
<evidence type="ECO:0000256" key="6">
    <source>
        <dbReference type="ARBA" id="ARBA00022840"/>
    </source>
</evidence>
<keyword evidence="3" id="KW-1003">Cell membrane</keyword>
<evidence type="ECO:0000313" key="12">
    <source>
        <dbReference type="EMBL" id="SHE98260.1"/>
    </source>
</evidence>
<evidence type="ECO:0000256" key="2">
    <source>
        <dbReference type="ARBA" id="ARBA00022448"/>
    </source>
</evidence>
<evidence type="ECO:0000256" key="8">
    <source>
        <dbReference type="ARBA" id="ARBA00023136"/>
    </source>
</evidence>
<dbReference type="InterPro" id="IPR036640">
    <property type="entry name" value="ABC1_TM_sf"/>
</dbReference>
<dbReference type="SUPFAM" id="SSF52540">
    <property type="entry name" value="P-loop containing nucleoside triphosphate hydrolases"/>
    <property type="match status" value="1"/>
</dbReference>
<keyword evidence="13" id="KW-1185">Reference proteome</keyword>
<keyword evidence="7 9" id="KW-1133">Transmembrane helix</keyword>
<dbReference type="InterPro" id="IPR011527">
    <property type="entry name" value="ABC1_TM_dom"/>
</dbReference>
<dbReference type="AlphaFoldDB" id="A0A1M4XXV0"/>
<dbReference type="CDD" id="cd18548">
    <property type="entry name" value="ABC_6TM_Tm287_like"/>
    <property type="match status" value="1"/>
</dbReference>
<dbReference type="Gene3D" id="3.40.50.300">
    <property type="entry name" value="P-loop containing nucleotide triphosphate hydrolases"/>
    <property type="match status" value="1"/>
</dbReference>
<evidence type="ECO:0000256" key="1">
    <source>
        <dbReference type="ARBA" id="ARBA00004651"/>
    </source>
</evidence>
<dbReference type="GO" id="GO:0016887">
    <property type="term" value="F:ATP hydrolysis activity"/>
    <property type="evidence" value="ECO:0007669"/>
    <property type="project" value="InterPro"/>
</dbReference>
<dbReference type="EMBL" id="FQUF01000024">
    <property type="protein sequence ID" value="SHE98260.1"/>
    <property type="molecule type" value="Genomic_DNA"/>
</dbReference>
<dbReference type="PANTHER" id="PTHR43394:SF1">
    <property type="entry name" value="ATP-BINDING CASSETTE SUB-FAMILY B MEMBER 10, MITOCHONDRIAL"/>
    <property type="match status" value="1"/>
</dbReference>
<evidence type="ECO:0000259" key="10">
    <source>
        <dbReference type="PROSITE" id="PS50893"/>
    </source>
</evidence>
<feature type="domain" description="ABC transmembrane type-1" evidence="11">
    <location>
        <begin position="16"/>
        <end position="298"/>
    </location>
</feature>
<dbReference type="Pfam" id="PF00664">
    <property type="entry name" value="ABC_membrane"/>
    <property type="match status" value="1"/>
</dbReference>
<evidence type="ECO:0000256" key="9">
    <source>
        <dbReference type="SAM" id="Phobius"/>
    </source>
</evidence>
<feature type="domain" description="ABC transporter" evidence="10">
    <location>
        <begin position="332"/>
        <end position="567"/>
    </location>
</feature>
<dbReference type="InterPro" id="IPR017871">
    <property type="entry name" value="ABC_transporter-like_CS"/>
</dbReference>
<evidence type="ECO:0000256" key="7">
    <source>
        <dbReference type="ARBA" id="ARBA00022989"/>
    </source>
</evidence>
<gene>
    <name evidence="12" type="ORF">SAMN02745249_01560</name>
</gene>
<keyword evidence="2" id="KW-0813">Transport</keyword>
<sequence length="576" mass="64868">MGFMWQYLKKQHGYVFISLIGTIGKVAAMIGLPTLLGAMIDTALISGDFDKAITIGWWMVGLGIIGFVGRTVNTYGSSLATARMTEEMRNEVYEKMTNFSHDQYKEMGVASLTTRISTDAFVLMQFADQILRMGIMAPLMTITTIIMMLKISSNLMIILIPALFIMVGIIYFIAKFVRPLSEKQQKNLDRINGIFRENINGSRVIRSFTQEENRFNRFKDVNNLYKNNSLKLFRTLGITDPAFSFVIISMIIIIMLFGSRQIELGNMQIGILTAFIEYSFQALFSLLILAQLFIMYPRASVSASRLKEIMDTDPSIHLNKDGVTETETRGEVEFQNVYFQYPDADEPVLKDISFKAHKGQTVAFIGSTGSGKSTIIQLIPRLYDVTKGKILVDGVDVREYNLEALRDKIGYTPQKSLLFSGTIADNLKFGKEEAEQPDFDHATSISQAYDFIQRLEKKYSSDLVEGGTNFSGGQRQRLAIARAIIDKPEIYIFDDSFSALDFKTDAKVRNLLSEETTDALTFIVAQRVSSITNADQIIVLNEGEIVDIGTHQELLQNSDLYLEIARTQLSEEELYG</sequence>
<accession>A0A1M4XXV0</accession>
<dbReference type="PROSITE" id="PS00211">
    <property type="entry name" value="ABC_TRANSPORTER_1"/>
    <property type="match status" value="1"/>
</dbReference>
<dbReference type="OrthoDB" id="9770415at2"/>
<dbReference type="InterPro" id="IPR027417">
    <property type="entry name" value="P-loop_NTPase"/>
</dbReference>
<comment type="subcellular location">
    <subcellularLocation>
        <location evidence="1">Cell membrane</location>
        <topology evidence="1">Multi-pass membrane protein</topology>
    </subcellularLocation>
</comment>
<evidence type="ECO:0000256" key="4">
    <source>
        <dbReference type="ARBA" id="ARBA00022692"/>
    </source>
</evidence>
<feature type="transmembrane region" description="Helical" evidence="9">
    <location>
        <begin position="12"/>
        <end position="32"/>
    </location>
</feature>
<feature type="transmembrane region" description="Helical" evidence="9">
    <location>
        <begin position="236"/>
        <end position="258"/>
    </location>
</feature>
<evidence type="ECO:0000313" key="13">
    <source>
        <dbReference type="Proteomes" id="UP000184128"/>
    </source>
</evidence>
<dbReference type="RefSeq" id="WP_073298300.1">
    <property type="nucleotide sequence ID" value="NZ_FQUF01000024.1"/>
</dbReference>
<dbReference type="PANTHER" id="PTHR43394">
    <property type="entry name" value="ATP-DEPENDENT PERMEASE MDL1, MITOCHONDRIAL"/>
    <property type="match status" value="1"/>
</dbReference>
<feature type="transmembrane region" description="Helical" evidence="9">
    <location>
        <begin position="52"/>
        <end position="69"/>
    </location>
</feature>
<dbReference type="PROSITE" id="PS50893">
    <property type="entry name" value="ABC_TRANSPORTER_2"/>
    <property type="match status" value="1"/>
</dbReference>
<evidence type="ECO:0000259" key="11">
    <source>
        <dbReference type="PROSITE" id="PS50929"/>
    </source>
</evidence>
<reference evidence="12 13" key="1">
    <citation type="submission" date="2016-11" db="EMBL/GenBank/DDBJ databases">
        <authorList>
            <person name="Jaros S."/>
            <person name="Januszkiewicz K."/>
            <person name="Wedrychowicz H."/>
        </authorList>
    </citation>
    <scope>NUCLEOTIDE SEQUENCE [LARGE SCALE GENOMIC DNA]</scope>
    <source>
        <strain evidence="12 13">DSM 15692</strain>
    </source>
</reference>
<keyword evidence="5" id="KW-0547">Nucleotide-binding</keyword>
<name>A0A1M4XXV0_9LACT</name>
<dbReference type="InterPro" id="IPR003439">
    <property type="entry name" value="ABC_transporter-like_ATP-bd"/>
</dbReference>
<dbReference type="Gene3D" id="1.20.1560.10">
    <property type="entry name" value="ABC transporter type 1, transmembrane domain"/>
    <property type="match status" value="1"/>
</dbReference>
<dbReference type="STRING" id="1121025.SAMN02745249_01560"/>
<dbReference type="InterPro" id="IPR039421">
    <property type="entry name" value="Type_1_exporter"/>
</dbReference>
<dbReference type="GO" id="GO:0015421">
    <property type="term" value="F:ABC-type oligopeptide transporter activity"/>
    <property type="evidence" value="ECO:0007669"/>
    <property type="project" value="TreeGrafter"/>
</dbReference>
<dbReference type="InterPro" id="IPR003593">
    <property type="entry name" value="AAA+_ATPase"/>
</dbReference>
<protein>
    <submittedName>
        <fullName evidence="12">ATP-binding cassette, subfamily B, multidrug efflux pump</fullName>
    </submittedName>
</protein>
<dbReference type="GO" id="GO:0005524">
    <property type="term" value="F:ATP binding"/>
    <property type="evidence" value="ECO:0007669"/>
    <property type="project" value="UniProtKB-KW"/>
</dbReference>
<evidence type="ECO:0000256" key="3">
    <source>
        <dbReference type="ARBA" id="ARBA00022475"/>
    </source>
</evidence>
<feature type="transmembrane region" description="Helical" evidence="9">
    <location>
        <begin position="155"/>
        <end position="174"/>
    </location>
</feature>
<feature type="transmembrane region" description="Helical" evidence="9">
    <location>
        <begin position="278"/>
        <end position="296"/>
    </location>
</feature>
<proteinExistence type="predicted"/>
<dbReference type="GO" id="GO:0005886">
    <property type="term" value="C:plasma membrane"/>
    <property type="evidence" value="ECO:0007669"/>
    <property type="project" value="UniProtKB-SubCell"/>
</dbReference>
<keyword evidence="6 12" id="KW-0067">ATP-binding</keyword>
<dbReference type="Proteomes" id="UP000184128">
    <property type="component" value="Unassembled WGS sequence"/>
</dbReference>
<dbReference type="SMART" id="SM00382">
    <property type="entry name" value="AAA"/>
    <property type="match status" value="1"/>
</dbReference>
<dbReference type="SUPFAM" id="SSF90123">
    <property type="entry name" value="ABC transporter transmembrane region"/>
    <property type="match status" value="1"/>
</dbReference>